<evidence type="ECO:0000313" key="10">
    <source>
        <dbReference type="EMBL" id="OHW61885.1"/>
    </source>
</evidence>
<organism evidence="10 11">
    <name type="scientific">Andreesenia angusta</name>
    <dbReference type="NCBI Taxonomy" id="39480"/>
    <lineage>
        <taxon>Bacteria</taxon>
        <taxon>Bacillati</taxon>
        <taxon>Bacillota</taxon>
        <taxon>Tissierellia</taxon>
        <taxon>Tissierellales</taxon>
        <taxon>Gottschalkiaceae</taxon>
        <taxon>Andreesenia</taxon>
    </lineage>
</organism>
<dbReference type="AlphaFoldDB" id="A0A1S1V642"/>
<dbReference type="InterPro" id="IPR025669">
    <property type="entry name" value="AAA_dom"/>
</dbReference>
<evidence type="ECO:0000313" key="11">
    <source>
        <dbReference type="Proteomes" id="UP000180254"/>
    </source>
</evidence>
<dbReference type="PANTHER" id="PTHR32309">
    <property type="entry name" value="TYROSINE-PROTEIN KINASE"/>
    <property type="match status" value="1"/>
</dbReference>
<keyword evidence="3 10" id="KW-0808">Transferase</keyword>
<keyword evidence="6" id="KW-0067">ATP-binding</keyword>
<keyword evidence="5 10" id="KW-0418">Kinase</keyword>
<gene>
    <name evidence="10" type="primary">ywqD</name>
    <name evidence="10" type="ORF">EUAN_16480</name>
</gene>
<evidence type="ECO:0000256" key="6">
    <source>
        <dbReference type="ARBA" id="ARBA00022840"/>
    </source>
</evidence>
<evidence type="ECO:0000256" key="8">
    <source>
        <dbReference type="ARBA" id="ARBA00051245"/>
    </source>
</evidence>
<dbReference type="InterPro" id="IPR050445">
    <property type="entry name" value="Bact_polysacc_biosynth/exp"/>
</dbReference>
<evidence type="ECO:0000256" key="3">
    <source>
        <dbReference type="ARBA" id="ARBA00022679"/>
    </source>
</evidence>
<dbReference type="GO" id="GO:0042802">
    <property type="term" value="F:identical protein binding"/>
    <property type="evidence" value="ECO:0007669"/>
    <property type="project" value="UniProtKB-ARBA"/>
</dbReference>
<keyword evidence="4" id="KW-0547">Nucleotide-binding</keyword>
<evidence type="ECO:0000259" key="9">
    <source>
        <dbReference type="Pfam" id="PF13614"/>
    </source>
</evidence>
<name>A0A1S1V642_9FIRM</name>
<comment type="similarity">
    <text evidence="1">Belongs to the CpsD/CapB family.</text>
</comment>
<comment type="caution">
    <text evidence="10">The sequence shown here is derived from an EMBL/GenBank/DDBJ whole genome shotgun (WGS) entry which is preliminary data.</text>
</comment>
<evidence type="ECO:0000256" key="1">
    <source>
        <dbReference type="ARBA" id="ARBA00007316"/>
    </source>
</evidence>
<dbReference type="SUPFAM" id="SSF52540">
    <property type="entry name" value="P-loop containing nucleoside triphosphate hydrolases"/>
    <property type="match status" value="1"/>
</dbReference>
<reference evidence="10 11" key="1">
    <citation type="submission" date="2016-09" db="EMBL/GenBank/DDBJ databases">
        <title>Genome sequence of Eubacterium angustum.</title>
        <authorList>
            <person name="Poehlein A."/>
            <person name="Daniel R."/>
        </authorList>
    </citation>
    <scope>NUCLEOTIDE SEQUENCE [LARGE SCALE GENOMIC DNA]</scope>
    <source>
        <strain evidence="10 11">DSM 1989</strain>
    </source>
</reference>
<dbReference type="STRING" id="39480.EUAN_16480"/>
<dbReference type="InterPro" id="IPR005702">
    <property type="entry name" value="Wzc-like_C"/>
</dbReference>
<evidence type="ECO:0000256" key="4">
    <source>
        <dbReference type="ARBA" id="ARBA00022741"/>
    </source>
</evidence>
<dbReference type="CDD" id="cd05387">
    <property type="entry name" value="BY-kinase"/>
    <property type="match status" value="1"/>
</dbReference>
<evidence type="ECO:0000256" key="5">
    <source>
        <dbReference type="ARBA" id="ARBA00022777"/>
    </source>
</evidence>
<dbReference type="EMBL" id="MKIE01000006">
    <property type="protein sequence ID" value="OHW61885.1"/>
    <property type="molecule type" value="Genomic_DNA"/>
</dbReference>
<dbReference type="Pfam" id="PF13614">
    <property type="entry name" value="AAA_31"/>
    <property type="match status" value="1"/>
</dbReference>
<keyword evidence="7" id="KW-0829">Tyrosine-protein kinase</keyword>
<protein>
    <recommendedName>
        <fullName evidence="2">non-specific protein-tyrosine kinase</fullName>
        <ecNumber evidence="2">2.7.10.2</ecNumber>
    </recommendedName>
</protein>
<dbReference type="RefSeq" id="WP_071063509.1">
    <property type="nucleotide sequence ID" value="NZ_MKIE01000006.1"/>
</dbReference>
<dbReference type="PANTHER" id="PTHR32309:SF13">
    <property type="entry name" value="FERRIC ENTEROBACTIN TRANSPORT PROTEIN FEPE"/>
    <property type="match status" value="1"/>
</dbReference>
<evidence type="ECO:0000256" key="7">
    <source>
        <dbReference type="ARBA" id="ARBA00023137"/>
    </source>
</evidence>
<dbReference type="GO" id="GO:0005886">
    <property type="term" value="C:plasma membrane"/>
    <property type="evidence" value="ECO:0007669"/>
    <property type="project" value="TreeGrafter"/>
</dbReference>
<dbReference type="FunFam" id="3.40.50.300:FF:000527">
    <property type="entry name" value="Tyrosine-protein kinase etk"/>
    <property type="match status" value="1"/>
</dbReference>
<dbReference type="Gene3D" id="3.40.50.300">
    <property type="entry name" value="P-loop containing nucleotide triphosphate hydrolases"/>
    <property type="match status" value="1"/>
</dbReference>
<sequence>MKQLIVHEKPKSPISEAYRSIRTNIQFANIDKEMKTIMFTSTNKSEGKTTTISNIALTMADAGHRVLVVDCDFRNPSIHKAFGITNKYGVTDVLLKGKDHKEYLNHIMTHDNLDVLTAGKVPRNPSELLYSNSMRKLMEEFKKDYDYVMVDSPPILPVTDATVMATYMDGVVLVCASGAAEVESTRKAVDSLKKVGANIIGAVLNRTPVKYKEYHNYYYYDDKKTD</sequence>
<dbReference type="InterPro" id="IPR027417">
    <property type="entry name" value="P-loop_NTPase"/>
</dbReference>
<dbReference type="OrthoDB" id="9794577at2"/>
<comment type="catalytic activity">
    <reaction evidence="8">
        <text>L-tyrosyl-[protein] + ATP = O-phospho-L-tyrosyl-[protein] + ADP + H(+)</text>
        <dbReference type="Rhea" id="RHEA:10596"/>
        <dbReference type="Rhea" id="RHEA-COMP:10136"/>
        <dbReference type="Rhea" id="RHEA-COMP:20101"/>
        <dbReference type="ChEBI" id="CHEBI:15378"/>
        <dbReference type="ChEBI" id="CHEBI:30616"/>
        <dbReference type="ChEBI" id="CHEBI:46858"/>
        <dbReference type="ChEBI" id="CHEBI:61978"/>
        <dbReference type="ChEBI" id="CHEBI:456216"/>
        <dbReference type="EC" id="2.7.10.2"/>
    </reaction>
</comment>
<dbReference type="GO" id="GO:0004715">
    <property type="term" value="F:non-membrane spanning protein tyrosine kinase activity"/>
    <property type="evidence" value="ECO:0007669"/>
    <property type="project" value="UniProtKB-EC"/>
</dbReference>
<dbReference type="Proteomes" id="UP000180254">
    <property type="component" value="Unassembled WGS sequence"/>
</dbReference>
<feature type="domain" description="AAA" evidence="9">
    <location>
        <begin position="34"/>
        <end position="176"/>
    </location>
</feature>
<keyword evidence="11" id="KW-1185">Reference proteome</keyword>
<proteinExistence type="inferred from homology"/>
<dbReference type="GO" id="GO:0005524">
    <property type="term" value="F:ATP binding"/>
    <property type="evidence" value="ECO:0007669"/>
    <property type="project" value="UniProtKB-KW"/>
</dbReference>
<dbReference type="EC" id="2.7.10.2" evidence="2"/>
<accession>A0A1S1V642</accession>
<dbReference type="NCBIfam" id="TIGR01007">
    <property type="entry name" value="eps_fam"/>
    <property type="match status" value="1"/>
</dbReference>
<evidence type="ECO:0000256" key="2">
    <source>
        <dbReference type="ARBA" id="ARBA00011903"/>
    </source>
</evidence>